<name>A0ABV2Z3G9_9ACTN</name>
<sequence length="157" mass="17469">MSRARFAFAAHPDAIEDLRQLPDRIRDLALLELQNLVHGSDDCLPLKGRLAGFHKIYVDPSVSYRMVIQFRPAPPTSNHQREIYLVAAGSRKDYEVYHSAQLRAGVRQAAEKGPATEARLRAARSRSPHAADRPTAIPATSPTAVRPTTDPRKALQR</sequence>
<comment type="caution">
    <text evidence="2">The sequence shown here is derived from an EMBL/GenBank/DDBJ whole genome shotgun (WGS) entry which is preliminary data.</text>
</comment>
<protein>
    <recommendedName>
        <fullName evidence="4">Type II toxin-antitoxin system RelE/ParE family toxin</fullName>
    </recommendedName>
</protein>
<accession>A0ABV2Z3G9</accession>
<evidence type="ECO:0000313" key="3">
    <source>
        <dbReference type="Proteomes" id="UP001550853"/>
    </source>
</evidence>
<evidence type="ECO:0000256" key="1">
    <source>
        <dbReference type="SAM" id="MobiDB-lite"/>
    </source>
</evidence>
<keyword evidence="3" id="KW-1185">Reference proteome</keyword>
<proteinExistence type="predicted"/>
<organism evidence="2 3">
    <name type="scientific">Streptomyces catenulae</name>
    <dbReference type="NCBI Taxonomy" id="66875"/>
    <lineage>
        <taxon>Bacteria</taxon>
        <taxon>Bacillati</taxon>
        <taxon>Actinomycetota</taxon>
        <taxon>Actinomycetes</taxon>
        <taxon>Kitasatosporales</taxon>
        <taxon>Streptomycetaceae</taxon>
        <taxon>Streptomyces</taxon>
    </lineage>
</organism>
<feature type="region of interest" description="Disordered" evidence="1">
    <location>
        <begin position="107"/>
        <end position="157"/>
    </location>
</feature>
<dbReference type="RefSeq" id="WP_030284963.1">
    <property type="nucleotide sequence ID" value="NZ_JBEZVI010000015.1"/>
</dbReference>
<evidence type="ECO:0000313" key="2">
    <source>
        <dbReference type="EMBL" id="MEU3712171.1"/>
    </source>
</evidence>
<reference evidence="2 3" key="1">
    <citation type="submission" date="2024-06" db="EMBL/GenBank/DDBJ databases">
        <title>The Natural Products Discovery Center: Release of the First 8490 Sequenced Strains for Exploring Actinobacteria Biosynthetic Diversity.</title>
        <authorList>
            <person name="Kalkreuter E."/>
            <person name="Kautsar S.A."/>
            <person name="Yang D."/>
            <person name="Bader C.D."/>
            <person name="Teijaro C.N."/>
            <person name="Fluegel L."/>
            <person name="Davis C.M."/>
            <person name="Simpson J.R."/>
            <person name="Lauterbach L."/>
            <person name="Steele A.D."/>
            <person name="Gui C."/>
            <person name="Meng S."/>
            <person name="Li G."/>
            <person name="Viehrig K."/>
            <person name="Ye F."/>
            <person name="Su P."/>
            <person name="Kiefer A.F."/>
            <person name="Nichols A."/>
            <person name="Cepeda A.J."/>
            <person name="Yan W."/>
            <person name="Fan B."/>
            <person name="Jiang Y."/>
            <person name="Adhikari A."/>
            <person name="Zheng C.-J."/>
            <person name="Schuster L."/>
            <person name="Cowan T.M."/>
            <person name="Smanski M.J."/>
            <person name="Chevrette M.G."/>
            <person name="De Carvalho L.P.S."/>
            <person name="Shen B."/>
        </authorList>
    </citation>
    <scope>NUCLEOTIDE SEQUENCE [LARGE SCALE GENOMIC DNA]</scope>
    <source>
        <strain evidence="2 3">NPDC033039</strain>
    </source>
</reference>
<dbReference type="EMBL" id="JBEZVI010000015">
    <property type="protein sequence ID" value="MEU3712171.1"/>
    <property type="molecule type" value="Genomic_DNA"/>
</dbReference>
<evidence type="ECO:0008006" key="4">
    <source>
        <dbReference type="Google" id="ProtNLM"/>
    </source>
</evidence>
<dbReference type="Proteomes" id="UP001550853">
    <property type="component" value="Unassembled WGS sequence"/>
</dbReference>
<gene>
    <name evidence="2" type="ORF">AB0E61_19025</name>
</gene>